<dbReference type="InterPro" id="IPR003018">
    <property type="entry name" value="GAF"/>
</dbReference>
<keyword evidence="5" id="KW-0804">Transcription</keyword>
<keyword evidence="2" id="KW-0067">ATP-binding</keyword>
<comment type="caution">
    <text evidence="7">The sequence shown here is derived from an EMBL/GenBank/DDBJ whole genome shotgun (WGS) entry which is preliminary data.</text>
</comment>
<reference evidence="7 8" key="1">
    <citation type="submission" date="2022-10" db="EMBL/GenBank/DDBJ databases">
        <title>Janthinobacterium sp. hw3 Genome sequencing.</title>
        <authorList>
            <person name="Park S."/>
        </authorList>
    </citation>
    <scope>NUCLEOTIDE SEQUENCE [LARGE SCALE GENOMIC DNA]</scope>
    <source>
        <strain evidence="8">hw3</strain>
    </source>
</reference>
<dbReference type="SUPFAM" id="SSF46689">
    <property type="entry name" value="Homeodomain-like"/>
    <property type="match status" value="1"/>
</dbReference>
<dbReference type="Gene3D" id="1.10.8.60">
    <property type="match status" value="1"/>
</dbReference>
<dbReference type="EMBL" id="JAQQXR010000028">
    <property type="protein sequence ID" value="MDC8760957.1"/>
    <property type="molecule type" value="Genomic_DNA"/>
</dbReference>
<accession>A0ABT5K7H4</accession>
<dbReference type="Pfam" id="PF01590">
    <property type="entry name" value="GAF"/>
    <property type="match status" value="1"/>
</dbReference>
<dbReference type="SMART" id="SM00382">
    <property type="entry name" value="AAA"/>
    <property type="match status" value="1"/>
</dbReference>
<keyword evidence="1" id="KW-0547">Nucleotide-binding</keyword>
<dbReference type="Pfam" id="PF02954">
    <property type="entry name" value="HTH_8"/>
    <property type="match status" value="1"/>
</dbReference>
<evidence type="ECO:0000256" key="2">
    <source>
        <dbReference type="ARBA" id="ARBA00022840"/>
    </source>
</evidence>
<dbReference type="SUPFAM" id="SSF52540">
    <property type="entry name" value="P-loop containing nucleoside triphosphate hydrolases"/>
    <property type="match status" value="1"/>
</dbReference>
<dbReference type="InterPro" id="IPR029016">
    <property type="entry name" value="GAF-like_dom_sf"/>
</dbReference>
<dbReference type="PROSITE" id="PS50045">
    <property type="entry name" value="SIGMA54_INTERACT_4"/>
    <property type="match status" value="1"/>
</dbReference>
<dbReference type="Gene3D" id="3.30.450.40">
    <property type="match status" value="1"/>
</dbReference>
<evidence type="ECO:0000313" key="8">
    <source>
        <dbReference type="Proteomes" id="UP001221208"/>
    </source>
</evidence>
<dbReference type="Pfam" id="PF00158">
    <property type="entry name" value="Sigma54_activat"/>
    <property type="match status" value="1"/>
</dbReference>
<keyword evidence="4" id="KW-0238">DNA-binding</keyword>
<dbReference type="CDD" id="cd00009">
    <property type="entry name" value="AAA"/>
    <property type="match status" value="1"/>
</dbReference>
<gene>
    <name evidence="7" type="ORF">OIK44_25545</name>
</gene>
<proteinExistence type="predicted"/>
<dbReference type="PRINTS" id="PR01590">
    <property type="entry name" value="HTHFIS"/>
</dbReference>
<dbReference type="InterPro" id="IPR002078">
    <property type="entry name" value="Sigma_54_int"/>
</dbReference>
<feature type="domain" description="Sigma-54 factor interaction" evidence="6">
    <location>
        <begin position="320"/>
        <end position="546"/>
    </location>
</feature>
<dbReference type="PANTHER" id="PTHR32071">
    <property type="entry name" value="TRANSCRIPTIONAL REGULATORY PROTEIN"/>
    <property type="match status" value="1"/>
</dbReference>
<dbReference type="InterPro" id="IPR025943">
    <property type="entry name" value="Sigma_54_int_dom_ATP-bd_2"/>
</dbReference>
<dbReference type="InterPro" id="IPR058031">
    <property type="entry name" value="AAA_lid_NorR"/>
</dbReference>
<name>A0ABT5K7H4_9BURK</name>
<protein>
    <submittedName>
        <fullName evidence="7">Sigma-54-dependent Fis family transcriptional regulator</fullName>
    </submittedName>
</protein>
<evidence type="ECO:0000256" key="4">
    <source>
        <dbReference type="ARBA" id="ARBA00023125"/>
    </source>
</evidence>
<dbReference type="Gene3D" id="1.10.10.60">
    <property type="entry name" value="Homeodomain-like"/>
    <property type="match status" value="1"/>
</dbReference>
<dbReference type="PROSITE" id="PS00676">
    <property type="entry name" value="SIGMA54_INTERACT_2"/>
    <property type="match status" value="1"/>
</dbReference>
<evidence type="ECO:0000256" key="1">
    <source>
        <dbReference type="ARBA" id="ARBA00022741"/>
    </source>
</evidence>
<organism evidence="7 8">
    <name type="scientific">Janthinobacterium fluminis</name>
    <dbReference type="NCBI Taxonomy" id="2987524"/>
    <lineage>
        <taxon>Bacteria</taxon>
        <taxon>Pseudomonadati</taxon>
        <taxon>Pseudomonadota</taxon>
        <taxon>Betaproteobacteria</taxon>
        <taxon>Burkholderiales</taxon>
        <taxon>Oxalobacteraceae</taxon>
        <taxon>Janthinobacterium</taxon>
    </lineage>
</organism>
<evidence type="ECO:0000256" key="5">
    <source>
        <dbReference type="ARBA" id="ARBA00023163"/>
    </source>
</evidence>
<evidence type="ECO:0000313" key="7">
    <source>
        <dbReference type="EMBL" id="MDC8760957.1"/>
    </source>
</evidence>
<keyword evidence="8" id="KW-1185">Reference proteome</keyword>
<dbReference type="InterPro" id="IPR025662">
    <property type="entry name" value="Sigma_54_int_dom_ATP-bd_1"/>
</dbReference>
<dbReference type="PROSITE" id="PS00675">
    <property type="entry name" value="SIGMA54_INTERACT_1"/>
    <property type="match status" value="1"/>
</dbReference>
<dbReference type="Gene3D" id="3.40.50.300">
    <property type="entry name" value="P-loop containing nucleotide triphosphate hydrolases"/>
    <property type="match status" value="1"/>
</dbReference>
<dbReference type="InterPro" id="IPR027417">
    <property type="entry name" value="P-loop_NTPase"/>
</dbReference>
<dbReference type="SUPFAM" id="SSF55781">
    <property type="entry name" value="GAF domain-like"/>
    <property type="match status" value="1"/>
</dbReference>
<dbReference type="InterPro" id="IPR003593">
    <property type="entry name" value="AAA+_ATPase"/>
</dbReference>
<dbReference type="Pfam" id="PF25601">
    <property type="entry name" value="AAA_lid_14"/>
    <property type="match status" value="1"/>
</dbReference>
<evidence type="ECO:0000256" key="3">
    <source>
        <dbReference type="ARBA" id="ARBA00023015"/>
    </source>
</evidence>
<dbReference type="Proteomes" id="UP001221208">
    <property type="component" value="Unassembled WGS sequence"/>
</dbReference>
<sequence>MPLIIESSRQRSIAYGLQPAAAPDFSPIAPSALSLLIEQNRMLHTHAVPAMETLYQQIVNTHNMVILTDADGVIVHSLGDDDFLEKADRVALRPGVAWSEQSKGTNAIGTAIAEKAPTLVHATQHYLAANHFLTCSAAPITDHRGSVIGVLDVSGDQRSFHKHTMALVRMSALMIENQLFASAFEDAITLHFHVRPEFIGTLMEGIASFTPGGRFLSANRSGLFQLGLSFATLQSHTFSSLFGLPVSALYDHYRTAAPGLLNVCMHNGVRVYGRAQLRLANSALQHTLTRPADGDAAPAVAPSPLHAASAARRLSGLRYLRTGDALLELVIDKVSKVLGRDIPILIMGETGTGKELLAQAIHNDSPRAMGPFIAVNCASIPETLIESELFGYEDGAFTGARKKGAIGKILQANGGTLFLDEIGDMPFGLQARLLRVLQERMVTPLGSSKSITVNVELICATNHNLRERMAKGLFREDLYYRLNGLVVKLPPLRERSDLETVVKKILASESNGGRYTVSAEILQLFKQHRWPGNFRQLTNLLRTATVMAGDEHEISLRHMPDDFLDDIDMDALPSADKMLAGGANLEDMERSAILQSLEAHGGNVSATARALGVSRNTIYRKVPHLK</sequence>
<dbReference type="RefSeq" id="WP_273675065.1">
    <property type="nucleotide sequence ID" value="NZ_JAQQXR010000028.1"/>
</dbReference>
<dbReference type="PANTHER" id="PTHR32071:SF77">
    <property type="entry name" value="TRANSCRIPTIONAL REGULATORY PROTEIN"/>
    <property type="match status" value="1"/>
</dbReference>
<dbReference type="InterPro" id="IPR009057">
    <property type="entry name" value="Homeodomain-like_sf"/>
</dbReference>
<dbReference type="InterPro" id="IPR002197">
    <property type="entry name" value="HTH_Fis"/>
</dbReference>
<keyword evidence="3" id="KW-0805">Transcription regulation</keyword>
<evidence type="ECO:0000259" key="6">
    <source>
        <dbReference type="PROSITE" id="PS50045"/>
    </source>
</evidence>